<dbReference type="InterPro" id="IPR027417">
    <property type="entry name" value="P-loop_NTPase"/>
</dbReference>
<keyword evidence="2" id="KW-0067">ATP-binding</keyword>
<dbReference type="GO" id="GO:0006357">
    <property type="term" value="P:regulation of transcription by RNA polymerase II"/>
    <property type="evidence" value="ECO:0007669"/>
    <property type="project" value="EnsemblFungi"/>
</dbReference>
<dbReference type="HOGENOM" id="CLU_027147_2_0_1"/>
<evidence type="ECO:0000256" key="1">
    <source>
        <dbReference type="ARBA" id="ARBA00022741"/>
    </source>
</evidence>
<comment type="similarity">
    <text evidence="3">Belongs to the KTI12 family.</text>
</comment>
<dbReference type="Pfam" id="PF08433">
    <property type="entry name" value="KTI12"/>
    <property type="match status" value="1"/>
</dbReference>
<dbReference type="GeneID" id="96900491"/>
<reference key="2">
    <citation type="submission" date="2011-08" db="EMBL/GenBank/DDBJ databases">
        <title>Genome sequence of Naumovozyma castellii.</title>
        <authorList>
            <person name="Gordon J.L."/>
            <person name="Armisen D."/>
            <person name="Proux-Wera E."/>
            <person name="OhEigeartaigh S.S."/>
            <person name="Byrne K.P."/>
            <person name="Wolfe K.H."/>
        </authorList>
    </citation>
    <scope>NUCLEOTIDE SEQUENCE</scope>
    <source>
        <strain>Type strain:CBS 4309</strain>
    </source>
</reference>
<gene>
    <name evidence="5" type="primary">NCAS0A04480</name>
    <name evidence="5" type="ordered locus">NCAS_0A04480</name>
</gene>
<dbReference type="RefSeq" id="XP_003673393.1">
    <property type="nucleotide sequence ID" value="XM_003673345.1"/>
</dbReference>
<sequence>MKEEKNVNHTTTGNLSTTPPTMPLILFTGYPSSGKTTMARRLADLLQQKIDSTPALTSKKFSIIYHSDESLGIEHNDYITSQDERKLRSKITSAVKRDLSKSNIVIVDSLNYIKGFRYQLHCEVKNLSTTFCLIQIMCPYETIQKWNKTWDPVLLKQLIQRYEEPNPQNRWDAPLFPILATTDSIDDHFNDICNAIFKTSTNSNGNKNIDPLGNSLNKPNSVTILKPASKANFIQILDSETAKVIKIIMNHLKQMDSMGSSLSAGNTRIIVSEGITDINDERCVYVDLPMSNVNLAKLQRFKRQFVALNKLRDMDQDRIVPLFADYLNRYLNE</sequence>
<evidence type="ECO:0000256" key="2">
    <source>
        <dbReference type="ARBA" id="ARBA00022840"/>
    </source>
</evidence>
<dbReference type="GO" id="GO:0002098">
    <property type="term" value="P:tRNA wobble uridine modification"/>
    <property type="evidence" value="ECO:0007669"/>
    <property type="project" value="EnsemblFungi"/>
</dbReference>
<dbReference type="PANTHER" id="PTHR12435">
    <property type="match status" value="1"/>
</dbReference>
<feature type="domain" description="AAA+ ATPase" evidence="4">
    <location>
        <begin position="21"/>
        <end position="210"/>
    </location>
</feature>
<proteinExistence type="inferred from homology"/>
<dbReference type="GO" id="GO:0003682">
    <property type="term" value="F:chromatin binding"/>
    <property type="evidence" value="ECO:0007669"/>
    <property type="project" value="EnsemblFungi"/>
</dbReference>
<dbReference type="STRING" id="1064592.G0V6B4"/>
<dbReference type="InterPro" id="IPR003593">
    <property type="entry name" value="AAA+_ATPase"/>
</dbReference>
<dbReference type="InterPro" id="IPR013641">
    <property type="entry name" value="KTI12/PSTK"/>
</dbReference>
<evidence type="ECO:0000256" key="3">
    <source>
        <dbReference type="ARBA" id="ARBA00025768"/>
    </source>
</evidence>
<dbReference type="EMBL" id="HE576752">
    <property type="protein sequence ID" value="CCC67006.1"/>
    <property type="molecule type" value="Genomic_DNA"/>
</dbReference>
<dbReference type="OMA" id="THSRWDK"/>
<dbReference type="FunCoup" id="G0V6B4">
    <property type="interactions" value="712"/>
</dbReference>
<evidence type="ECO:0000313" key="5">
    <source>
        <dbReference type="EMBL" id="CCC67006.1"/>
    </source>
</evidence>
<dbReference type="OrthoDB" id="9972657at2759"/>
<dbReference type="InParanoid" id="G0V6B4"/>
<protein>
    <recommendedName>
        <fullName evidence="4">AAA+ ATPase domain-containing protein</fullName>
    </recommendedName>
</protein>
<dbReference type="SUPFAM" id="SSF52540">
    <property type="entry name" value="P-loop containing nucleoside triphosphate hydrolases"/>
    <property type="match status" value="1"/>
</dbReference>
<reference evidence="5 6" key="1">
    <citation type="journal article" date="2011" name="Proc. Natl. Acad. Sci. U.S.A.">
        <title>Evolutionary erosion of yeast sex chromosomes by mating-type switching accidents.</title>
        <authorList>
            <person name="Gordon J.L."/>
            <person name="Armisen D."/>
            <person name="Proux-Wera E."/>
            <person name="Oheigeartaigh S.S."/>
            <person name="Byrne K.P."/>
            <person name="Wolfe K.H."/>
        </authorList>
    </citation>
    <scope>NUCLEOTIDE SEQUENCE [LARGE SCALE GENOMIC DNA]</scope>
    <source>
        <strain evidence="6">ATCC 76901 / BCRC 22586 / CBS 4309 / NBRC 1992 / NRRL Y-12630</strain>
    </source>
</reference>
<dbReference type="AlphaFoldDB" id="G0V6B4"/>
<dbReference type="Gene3D" id="3.40.50.300">
    <property type="entry name" value="P-loop containing nucleotide triphosphate hydrolases"/>
    <property type="match status" value="1"/>
</dbReference>
<evidence type="ECO:0000313" key="6">
    <source>
        <dbReference type="Proteomes" id="UP000001640"/>
    </source>
</evidence>
<dbReference type="GO" id="GO:0005524">
    <property type="term" value="F:ATP binding"/>
    <property type="evidence" value="ECO:0007669"/>
    <property type="project" value="UniProtKB-KW"/>
</dbReference>
<evidence type="ECO:0000259" key="4">
    <source>
        <dbReference type="SMART" id="SM00382"/>
    </source>
</evidence>
<dbReference type="GO" id="GO:0005737">
    <property type="term" value="C:cytoplasm"/>
    <property type="evidence" value="ECO:0007669"/>
    <property type="project" value="EnsemblFungi"/>
</dbReference>
<keyword evidence="6" id="KW-1185">Reference proteome</keyword>
<organism evidence="5 6">
    <name type="scientific">Naumovozyma castellii</name>
    <name type="common">Yeast</name>
    <name type="synonym">Saccharomyces castellii</name>
    <dbReference type="NCBI Taxonomy" id="27288"/>
    <lineage>
        <taxon>Eukaryota</taxon>
        <taxon>Fungi</taxon>
        <taxon>Dikarya</taxon>
        <taxon>Ascomycota</taxon>
        <taxon>Saccharomycotina</taxon>
        <taxon>Saccharomycetes</taxon>
        <taxon>Saccharomycetales</taxon>
        <taxon>Saccharomycetaceae</taxon>
        <taxon>Naumovozyma</taxon>
    </lineage>
</organism>
<dbReference type="eggNOG" id="KOG3062">
    <property type="taxonomic scope" value="Eukaryota"/>
</dbReference>
<dbReference type="SMART" id="SM00382">
    <property type="entry name" value="AAA"/>
    <property type="match status" value="1"/>
</dbReference>
<dbReference type="GO" id="GO:0005634">
    <property type="term" value="C:nucleus"/>
    <property type="evidence" value="ECO:0007669"/>
    <property type="project" value="EnsemblFungi"/>
</dbReference>
<dbReference type="KEGG" id="ncs:NCAS_0A04480"/>
<name>G0V6B4_NAUCA</name>
<dbReference type="Proteomes" id="UP000001640">
    <property type="component" value="Chromosome 1"/>
</dbReference>
<keyword evidence="1" id="KW-0547">Nucleotide-binding</keyword>
<accession>G0V6B4</accession>